<dbReference type="InterPro" id="IPR018391">
    <property type="entry name" value="PQQ_b-propeller_rpt"/>
</dbReference>
<name>I0IR42_LEPFC</name>
<dbReference type="AlphaFoldDB" id="I0IR42"/>
<feature type="domain" description="Pyrrolo-quinoline quinone repeat" evidence="2">
    <location>
        <begin position="93"/>
        <end position="241"/>
    </location>
</feature>
<keyword evidence="4" id="KW-1185">Reference proteome</keyword>
<dbReference type="KEGG" id="lfc:LFE_2067"/>
<dbReference type="Pfam" id="PF13360">
    <property type="entry name" value="PQQ_2"/>
    <property type="match status" value="2"/>
</dbReference>
<dbReference type="Proteomes" id="UP000007382">
    <property type="component" value="Chromosome"/>
</dbReference>
<evidence type="ECO:0000313" key="3">
    <source>
        <dbReference type="EMBL" id="BAM07741.1"/>
    </source>
</evidence>
<reference evidence="3 4" key="1">
    <citation type="journal article" date="2012" name="J. Bacteriol.">
        <title>Complete Genome Sequence of Leptospirillum ferrooxidans Strain C2-3, Isolated from a Fresh Volcanic Ash Deposit on the Island of Miyake, Japan.</title>
        <authorList>
            <person name="Fujimura R."/>
            <person name="Sato Y."/>
            <person name="Nishizawa T."/>
            <person name="Oshima K."/>
            <person name="Kim S.-W."/>
            <person name="Hattori M."/>
            <person name="Kamijo T."/>
            <person name="Ohta H."/>
        </authorList>
    </citation>
    <scope>NUCLEOTIDE SEQUENCE [LARGE SCALE GENOMIC DNA]</scope>
    <source>
        <strain evidence="3 4">C2-3</strain>
    </source>
</reference>
<dbReference type="Gene3D" id="2.130.10.10">
    <property type="entry name" value="YVTN repeat-like/Quinoprotein amine dehydrogenase"/>
    <property type="match status" value="2"/>
</dbReference>
<gene>
    <name evidence="3" type="ordered locus">LFE_2067</name>
</gene>
<dbReference type="eggNOG" id="COG1520">
    <property type="taxonomic scope" value="Bacteria"/>
</dbReference>
<dbReference type="SUPFAM" id="SSF50998">
    <property type="entry name" value="Quinoprotein alcohol dehydrogenase-like"/>
    <property type="match status" value="1"/>
</dbReference>
<sequence length="482" mass="52320">MMKHGFTRILWLTAFWTLGVLFPGQISPVWGSSPMGFPDDPSSSRIPETRSEDPIGSVVPLPPDTWPAESGNPFHNPVFLSQTPLSEWTRQFSRNGAGEDFSSGIVTSSGRVFAVSTTGHVEALDVSSGRSLWHVRLEAPVHAPMILSKRILYVVSSSPSITLDHLLLYTRTRHLLRGDGSERVWALSQRSGRILWTQKISGAVLGSPLLEPHTIALATGSGHLLFLSRQDGHIVVDLPVSDGSFGWASPLDSSDAIYLAQENPPMIDRVTKSPLKTDWRFALSNTTTYDRFFIGDPVLTGEGMATVFRKKDSGAMVLVSLDPVTGRILWTLSLSDSSKDIPEEMLTLVDADGVLYVPLPEKGDLLAVSDSGQLLWKSHIGGSPHTGGTAVGRLLFVPLPSGHIVAIDRKSGQKVHEWKGKSPLGPRSLSLIGSMIFFADRKGEVRAMDLSTLGEKADLLSRTPFLNAKGPLKDAVKGKPNE</sequence>
<proteinExistence type="predicted"/>
<evidence type="ECO:0000259" key="2">
    <source>
        <dbReference type="Pfam" id="PF13360"/>
    </source>
</evidence>
<dbReference type="SMART" id="SM00564">
    <property type="entry name" value="PQQ"/>
    <property type="match status" value="6"/>
</dbReference>
<dbReference type="PATRIC" id="fig|1162668.3.peg.2450"/>
<evidence type="ECO:0000313" key="4">
    <source>
        <dbReference type="Proteomes" id="UP000007382"/>
    </source>
</evidence>
<evidence type="ECO:0000256" key="1">
    <source>
        <dbReference type="SAM" id="MobiDB-lite"/>
    </source>
</evidence>
<dbReference type="STRING" id="1162668.LFE_2067"/>
<dbReference type="InterPro" id="IPR002372">
    <property type="entry name" value="PQQ_rpt_dom"/>
</dbReference>
<dbReference type="InterPro" id="IPR011047">
    <property type="entry name" value="Quinoprotein_ADH-like_sf"/>
</dbReference>
<dbReference type="PANTHER" id="PTHR34512">
    <property type="entry name" value="CELL SURFACE PROTEIN"/>
    <property type="match status" value="1"/>
</dbReference>
<feature type="region of interest" description="Disordered" evidence="1">
    <location>
        <begin position="33"/>
        <end position="57"/>
    </location>
</feature>
<dbReference type="HOGENOM" id="CLU_531886_0_0_0"/>
<dbReference type="InterPro" id="IPR015943">
    <property type="entry name" value="WD40/YVTN_repeat-like_dom_sf"/>
</dbReference>
<protein>
    <recommendedName>
        <fullName evidence="2">Pyrrolo-quinoline quinone repeat domain-containing protein</fullName>
    </recommendedName>
</protein>
<organism evidence="3 4">
    <name type="scientific">Leptospirillum ferrooxidans (strain C2-3)</name>
    <dbReference type="NCBI Taxonomy" id="1162668"/>
    <lineage>
        <taxon>Bacteria</taxon>
        <taxon>Pseudomonadati</taxon>
        <taxon>Nitrospirota</taxon>
        <taxon>Nitrospiria</taxon>
        <taxon>Nitrospirales</taxon>
        <taxon>Nitrospiraceae</taxon>
        <taxon>Leptospirillum</taxon>
    </lineage>
</organism>
<dbReference type="PANTHER" id="PTHR34512:SF30">
    <property type="entry name" value="OUTER MEMBRANE PROTEIN ASSEMBLY FACTOR BAMB"/>
    <property type="match status" value="1"/>
</dbReference>
<feature type="domain" description="Pyrrolo-quinoline quinone repeat" evidence="2">
    <location>
        <begin position="279"/>
        <end position="452"/>
    </location>
</feature>
<dbReference type="EMBL" id="AP012342">
    <property type="protein sequence ID" value="BAM07741.1"/>
    <property type="molecule type" value="Genomic_DNA"/>
</dbReference>
<dbReference type="Gene3D" id="2.40.128.630">
    <property type="match status" value="1"/>
</dbReference>
<accession>I0IR42</accession>
<reference evidence="4" key="2">
    <citation type="submission" date="2012-03" db="EMBL/GenBank/DDBJ databases">
        <title>The complete genome sequence of the pioneer microbe on fresh volcanic deposit, Leptospirillum ferrooxidans strain C2-3.</title>
        <authorList>
            <person name="Fujimura R."/>
            <person name="Sato Y."/>
            <person name="Nishizawa T."/>
            <person name="Nanba K."/>
            <person name="Oshima K."/>
            <person name="Hattori M."/>
            <person name="Kamijo T."/>
            <person name="Ohta H."/>
        </authorList>
    </citation>
    <scope>NUCLEOTIDE SEQUENCE [LARGE SCALE GENOMIC DNA]</scope>
    <source>
        <strain evidence="4">C2-3</strain>
    </source>
</reference>